<dbReference type="InterPro" id="IPR014756">
    <property type="entry name" value="Ig_E-set"/>
</dbReference>
<organism evidence="6">
    <name type="scientific">Anopheles funestus</name>
    <name type="common">African malaria mosquito</name>
    <dbReference type="NCBI Taxonomy" id="62324"/>
    <lineage>
        <taxon>Eukaryota</taxon>
        <taxon>Metazoa</taxon>
        <taxon>Ecdysozoa</taxon>
        <taxon>Arthropoda</taxon>
        <taxon>Hexapoda</taxon>
        <taxon>Insecta</taxon>
        <taxon>Pterygota</taxon>
        <taxon>Neoptera</taxon>
        <taxon>Endopterygota</taxon>
        <taxon>Diptera</taxon>
        <taxon>Nematocera</taxon>
        <taxon>Culicoidea</taxon>
        <taxon>Culicidae</taxon>
        <taxon>Anophelinae</taxon>
        <taxon>Anopheles</taxon>
    </lineage>
</organism>
<keyword evidence="4" id="KW-0732">Signal</keyword>
<keyword evidence="3" id="KW-0964">Secreted</keyword>
<feature type="chain" id="PRO_5008133998" evidence="4">
    <location>
        <begin position="21"/>
        <end position="152"/>
    </location>
</feature>
<feature type="domain" description="MD-2-related lipid-recognition" evidence="5">
    <location>
        <begin position="23"/>
        <end position="148"/>
    </location>
</feature>
<dbReference type="Pfam" id="PF02221">
    <property type="entry name" value="E1_DerP2_DerF2"/>
    <property type="match status" value="1"/>
</dbReference>
<dbReference type="AlphaFoldDB" id="A0A182R7E2"/>
<dbReference type="SMART" id="SM00737">
    <property type="entry name" value="ML"/>
    <property type="match status" value="1"/>
</dbReference>
<evidence type="ECO:0000256" key="2">
    <source>
        <dbReference type="ARBA" id="ARBA00006370"/>
    </source>
</evidence>
<dbReference type="VEuPathDB" id="VectorBase:AFUN2_010311"/>
<dbReference type="EnsemblMetazoa" id="AFUN002091-RA">
    <property type="protein sequence ID" value="AFUN002091-PA"/>
    <property type="gene ID" value="AFUN002091"/>
</dbReference>
<feature type="signal peptide" evidence="4">
    <location>
        <begin position="1"/>
        <end position="20"/>
    </location>
</feature>
<protein>
    <submittedName>
        <fullName evidence="6">ML domain-containing protein</fullName>
    </submittedName>
</protein>
<dbReference type="SUPFAM" id="SSF81296">
    <property type="entry name" value="E set domains"/>
    <property type="match status" value="1"/>
</dbReference>
<dbReference type="InterPro" id="IPR039670">
    <property type="entry name" value="NPC2-like"/>
</dbReference>
<dbReference type="InterPro" id="IPR003172">
    <property type="entry name" value="ML_dom"/>
</dbReference>
<comment type="similarity">
    <text evidence="2">Belongs to the NPC2 family.</text>
</comment>
<accession>A0A182R7E2</accession>
<dbReference type="GO" id="GO:0015918">
    <property type="term" value="P:sterol transport"/>
    <property type="evidence" value="ECO:0007669"/>
    <property type="project" value="InterPro"/>
</dbReference>
<name>A0A182R7E2_ANOFN</name>
<dbReference type="PANTHER" id="PTHR11306">
    <property type="entry name" value="NIEMANN PICK TYPE C2 PROTEIN NPC2-RELATED"/>
    <property type="match status" value="1"/>
</dbReference>
<reference evidence="6" key="1">
    <citation type="submission" date="2020-05" db="UniProtKB">
        <authorList>
            <consortium name="EnsemblMetazoa"/>
        </authorList>
    </citation>
    <scope>IDENTIFICATION</scope>
    <source>
        <strain evidence="6">FUMOZ</strain>
    </source>
</reference>
<dbReference type="GO" id="GO:0005576">
    <property type="term" value="C:extracellular region"/>
    <property type="evidence" value="ECO:0007669"/>
    <property type="project" value="UniProtKB-SubCell"/>
</dbReference>
<dbReference type="GO" id="GO:0032934">
    <property type="term" value="F:sterol binding"/>
    <property type="evidence" value="ECO:0007669"/>
    <property type="project" value="InterPro"/>
</dbReference>
<dbReference type="Gene3D" id="2.60.40.770">
    <property type="match status" value="1"/>
</dbReference>
<comment type="subcellular location">
    <subcellularLocation>
        <location evidence="1">Secreted</location>
    </subcellularLocation>
</comment>
<proteinExistence type="inferred from homology"/>
<sequence>MKNAVFFLLVLVVCVSSTAALQTRACSNGKPHPTFVVISGCSQMPCILARNTDVTLTMVYEAPFEAQTLTFQQTITALGITAPVELSPERANACDRMLGTTCPIRYNEVVITTHTIIVLPIYPLVTLTVEFSVVDEQQRTHACLVFDAQITV</sequence>
<evidence type="ECO:0000256" key="1">
    <source>
        <dbReference type="ARBA" id="ARBA00004613"/>
    </source>
</evidence>
<evidence type="ECO:0000256" key="3">
    <source>
        <dbReference type="ARBA" id="ARBA00022525"/>
    </source>
</evidence>
<evidence type="ECO:0000259" key="5">
    <source>
        <dbReference type="SMART" id="SM00737"/>
    </source>
</evidence>
<evidence type="ECO:0000256" key="4">
    <source>
        <dbReference type="SAM" id="SignalP"/>
    </source>
</evidence>
<dbReference type="PANTHER" id="PTHR11306:SF36">
    <property type="entry name" value="NIEMANN-PICK TYPE C-2C-RELATED"/>
    <property type="match status" value="1"/>
</dbReference>
<evidence type="ECO:0000313" key="6">
    <source>
        <dbReference type="EnsemblMetazoa" id="AFUN002091-PA"/>
    </source>
</evidence>
<dbReference type="STRING" id="62324.A0A182R7E2"/>
<dbReference type="VEuPathDB" id="VectorBase:AFUN002091"/>
<dbReference type="FunFam" id="2.60.40.770:FF:000001">
    <property type="entry name" value="NPC intracellular cholesterol transporter 2"/>
    <property type="match status" value="1"/>
</dbReference>